<evidence type="ECO:0000313" key="7">
    <source>
        <dbReference type="Proteomes" id="UP001154282"/>
    </source>
</evidence>
<proteinExistence type="inferred from homology"/>
<dbReference type="Pfam" id="PF03226">
    <property type="entry name" value="Yippee-Mis18"/>
    <property type="match status" value="1"/>
</dbReference>
<feature type="domain" description="Yippee" evidence="5">
    <location>
        <begin position="51"/>
        <end position="148"/>
    </location>
</feature>
<evidence type="ECO:0000256" key="4">
    <source>
        <dbReference type="RuleBase" id="RU110713"/>
    </source>
</evidence>
<comment type="caution">
    <text evidence="6">The sequence shown here is derived from an EMBL/GenBank/DDBJ whole genome shotgun (WGS) entry which is preliminary data.</text>
</comment>
<dbReference type="InterPro" id="IPR004910">
    <property type="entry name" value="Yippee/Mis18/Cereblon"/>
</dbReference>
<dbReference type="PROSITE" id="PS51792">
    <property type="entry name" value="YIPPEE"/>
    <property type="match status" value="1"/>
</dbReference>
<protein>
    <recommendedName>
        <fullName evidence="4">Protein yippee-like</fullName>
    </recommendedName>
</protein>
<accession>A0AAV0N214</accession>
<gene>
    <name evidence="6" type="ORF">LITE_LOCUS31262</name>
</gene>
<keyword evidence="2" id="KW-0479">Metal-binding</keyword>
<dbReference type="AlphaFoldDB" id="A0AAV0N214"/>
<dbReference type="InterPro" id="IPR039058">
    <property type="entry name" value="Yippee_fam"/>
</dbReference>
<evidence type="ECO:0000256" key="2">
    <source>
        <dbReference type="ARBA" id="ARBA00022723"/>
    </source>
</evidence>
<sequence length="148" mass="16830">MGNLDFGLISLYKSLHLCPSNQSYTHFLPQETENQIQMDKFKMAESAGGHPLFSCRNCRTPLAFHADLLSKKFKAKSGQAYMFSHVMNAVLGQKEEKQLMTGVFTIASIYCSRCGEGLGWKYVLAHDMKQKYKEGNFILEKSKLAKEY</sequence>
<dbReference type="GO" id="GO:0046872">
    <property type="term" value="F:metal ion binding"/>
    <property type="evidence" value="ECO:0007669"/>
    <property type="project" value="UniProtKB-KW"/>
</dbReference>
<name>A0AAV0N214_9ROSI</name>
<comment type="similarity">
    <text evidence="1 4">Belongs to the yippee family.</text>
</comment>
<keyword evidence="3" id="KW-0862">Zinc</keyword>
<dbReference type="InterPro" id="IPR034751">
    <property type="entry name" value="Yippee"/>
</dbReference>
<evidence type="ECO:0000256" key="1">
    <source>
        <dbReference type="ARBA" id="ARBA00005613"/>
    </source>
</evidence>
<dbReference type="PANTHER" id="PTHR13848">
    <property type="entry name" value="PROTEIN YIPPEE-LIKE CG15309-RELATED"/>
    <property type="match status" value="1"/>
</dbReference>
<reference evidence="6" key="1">
    <citation type="submission" date="2022-08" db="EMBL/GenBank/DDBJ databases">
        <authorList>
            <person name="Gutierrez-Valencia J."/>
        </authorList>
    </citation>
    <scope>NUCLEOTIDE SEQUENCE</scope>
</reference>
<evidence type="ECO:0000256" key="3">
    <source>
        <dbReference type="ARBA" id="ARBA00022833"/>
    </source>
</evidence>
<evidence type="ECO:0000313" key="6">
    <source>
        <dbReference type="EMBL" id="CAI0452540.1"/>
    </source>
</evidence>
<dbReference type="Proteomes" id="UP001154282">
    <property type="component" value="Unassembled WGS sequence"/>
</dbReference>
<organism evidence="6 7">
    <name type="scientific">Linum tenue</name>
    <dbReference type="NCBI Taxonomy" id="586396"/>
    <lineage>
        <taxon>Eukaryota</taxon>
        <taxon>Viridiplantae</taxon>
        <taxon>Streptophyta</taxon>
        <taxon>Embryophyta</taxon>
        <taxon>Tracheophyta</taxon>
        <taxon>Spermatophyta</taxon>
        <taxon>Magnoliopsida</taxon>
        <taxon>eudicotyledons</taxon>
        <taxon>Gunneridae</taxon>
        <taxon>Pentapetalae</taxon>
        <taxon>rosids</taxon>
        <taxon>fabids</taxon>
        <taxon>Malpighiales</taxon>
        <taxon>Linaceae</taxon>
        <taxon>Linum</taxon>
    </lineage>
</organism>
<keyword evidence="7" id="KW-1185">Reference proteome</keyword>
<dbReference type="EMBL" id="CAMGYJ010000007">
    <property type="protein sequence ID" value="CAI0452540.1"/>
    <property type="molecule type" value="Genomic_DNA"/>
</dbReference>
<evidence type="ECO:0000259" key="5">
    <source>
        <dbReference type="PROSITE" id="PS51792"/>
    </source>
</evidence>